<protein>
    <recommendedName>
        <fullName evidence="1">Aminotransferase-like plant mobile domain-containing protein</fullName>
    </recommendedName>
</protein>
<dbReference type="PANTHER" id="PTHR46033:SF1">
    <property type="entry name" value="PROTEIN MAIN-LIKE 2"/>
    <property type="match status" value="1"/>
</dbReference>
<sequence length="178" mass="20673">MAHQEGNDENINRLNETLHYVRAADFERSRLLLPRRVSHTFPPPDAIIPYRDEAGFGDMVPLRDFTFDNFLILALVERWRPETHTFHLPWGEVTITLQDVAYNLGLRAHGNPVGGCLRNFGKWYGTEMWAKVEQLLGARPPVAAQHATQRKELFTLKLVWLRDRVCQMPRTDDPETLR</sequence>
<dbReference type="InterPro" id="IPR044824">
    <property type="entry name" value="MAIN-like"/>
</dbReference>
<gene>
    <name evidence="2" type="ORF">Ahy_A06g028728</name>
</gene>
<name>A0A445CRP8_ARAHY</name>
<evidence type="ECO:0000259" key="1">
    <source>
        <dbReference type="Pfam" id="PF10536"/>
    </source>
</evidence>
<dbReference type="EMBL" id="SDMP01000006">
    <property type="protein sequence ID" value="RYR53554.1"/>
    <property type="molecule type" value="Genomic_DNA"/>
</dbReference>
<organism evidence="2 3">
    <name type="scientific">Arachis hypogaea</name>
    <name type="common">Peanut</name>
    <dbReference type="NCBI Taxonomy" id="3818"/>
    <lineage>
        <taxon>Eukaryota</taxon>
        <taxon>Viridiplantae</taxon>
        <taxon>Streptophyta</taxon>
        <taxon>Embryophyta</taxon>
        <taxon>Tracheophyta</taxon>
        <taxon>Spermatophyta</taxon>
        <taxon>Magnoliopsida</taxon>
        <taxon>eudicotyledons</taxon>
        <taxon>Gunneridae</taxon>
        <taxon>Pentapetalae</taxon>
        <taxon>rosids</taxon>
        <taxon>fabids</taxon>
        <taxon>Fabales</taxon>
        <taxon>Fabaceae</taxon>
        <taxon>Papilionoideae</taxon>
        <taxon>50 kb inversion clade</taxon>
        <taxon>dalbergioids sensu lato</taxon>
        <taxon>Dalbergieae</taxon>
        <taxon>Pterocarpus clade</taxon>
        <taxon>Arachis</taxon>
    </lineage>
</organism>
<comment type="caution">
    <text evidence="2">The sequence shown here is derived from an EMBL/GenBank/DDBJ whole genome shotgun (WGS) entry which is preliminary data.</text>
</comment>
<accession>A0A445CRP8</accession>
<feature type="domain" description="Aminotransferase-like plant mobile" evidence="1">
    <location>
        <begin position="55"/>
        <end position="147"/>
    </location>
</feature>
<dbReference type="AlphaFoldDB" id="A0A445CRP8"/>
<evidence type="ECO:0000313" key="2">
    <source>
        <dbReference type="EMBL" id="RYR53554.1"/>
    </source>
</evidence>
<dbReference type="STRING" id="3818.A0A445CRP8"/>
<dbReference type="Proteomes" id="UP000289738">
    <property type="component" value="Chromosome A06"/>
</dbReference>
<keyword evidence="3" id="KW-1185">Reference proteome</keyword>
<dbReference type="PANTHER" id="PTHR46033">
    <property type="entry name" value="PROTEIN MAIN-LIKE 2"/>
    <property type="match status" value="1"/>
</dbReference>
<dbReference type="GO" id="GO:0010073">
    <property type="term" value="P:meristem maintenance"/>
    <property type="evidence" value="ECO:0007669"/>
    <property type="project" value="InterPro"/>
</dbReference>
<reference evidence="2 3" key="1">
    <citation type="submission" date="2019-01" db="EMBL/GenBank/DDBJ databases">
        <title>Sequencing of cultivated peanut Arachis hypogaea provides insights into genome evolution and oil improvement.</title>
        <authorList>
            <person name="Chen X."/>
        </authorList>
    </citation>
    <scope>NUCLEOTIDE SEQUENCE [LARGE SCALE GENOMIC DNA]</scope>
    <source>
        <strain evidence="3">cv. Fuhuasheng</strain>
        <tissue evidence="2">Leaves</tissue>
    </source>
</reference>
<proteinExistence type="predicted"/>
<evidence type="ECO:0000313" key="3">
    <source>
        <dbReference type="Proteomes" id="UP000289738"/>
    </source>
</evidence>
<dbReference type="InterPro" id="IPR019557">
    <property type="entry name" value="AminoTfrase-like_pln_mobile"/>
</dbReference>
<dbReference type="Pfam" id="PF10536">
    <property type="entry name" value="PMD"/>
    <property type="match status" value="1"/>
</dbReference>